<dbReference type="OrthoDB" id="9809733at2"/>
<dbReference type="GO" id="GO:0016853">
    <property type="term" value="F:isomerase activity"/>
    <property type="evidence" value="ECO:0007669"/>
    <property type="project" value="UniProtKB-KW"/>
</dbReference>
<accession>A0A1M5WM01</accession>
<dbReference type="EMBL" id="FQXR01000005">
    <property type="protein sequence ID" value="SHH88536.1"/>
    <property type="molecule type" value="Genomic_DNA"/>
</dbReference>
<feature type="domain" description="Thioredoxin" evidence="1">
    <location>
        <begin position="203"/>
        <end position="348"/>
    </location>
</feature>
<dbReference type="Proteomes" id="UP000184389">
    <property type="component" value="Unassembled WGS sequence"/>
</dbReference>
<dbReference type="InterPro" id="IPR000866">
    <property type="entry name" value="AhpC/TSA"/>
</dbReference>
<evidence type="ECO:0000259" key="1">
    <source>
        <dbReference type="PROSITE" id="PS51352"/>
    </source>
</evidence>
<dbReference type="GO" id="GO:0016209">
    <property type="term" value="F:antioxidant activity"/>
    <property type="evidence" value="ECO:0007669"/>
    <property type="project" value="InterPro"/>
</dbReference>
<name>A0A1M5WM01_9FIRM</name>
<sequence length="351" mass="40566">MKKKLFRITSLLLIVFMVLPLGGCGKKLEVTDEEKSQGYKGYRDMGIKFKMGEDWKKYDDNIFLDGLGDSEDENEPIYNGISYGYISNDLIEQYLDIAENVADEQERFKRYDEIFSQVKNIFSIVVFRENKIPAEDKISELTNMSHNEKMNKKSGYVFYFCYNDFDDSELDEEEKNIYKNLYDDIQNIKTSLETYKPETPQEALTSIKKLEFNLKDLDGNEVNNEIFKDYNLTMINIWGTFCGPCKREMPDLAELYEEMKDENVNIIGIISDTPNEDNENAAREIIKESGVKYTNLISDENIKKNVINCIAGVPTSFFVDSQGNIVGEVITGSMSKDEYKEKISETLKLLK</sequence>
<reference evidence="2 3" key="1">
    <citation type="submission" date="2016-11" db="EMBL/GenBank/DDBJ databases">
        <authorList>
            <person name="Jaros S."/>
            <person name="Januszkiewicz K."/>
            <person name="Wedrychowicz H."/>
        </authorList>
    </citation>
    <scope>NUCLEOTIDE SEQUENCE [LARGE SCALE GENOMIC DNA]</scope>
    <source>
        <strain evidence="2 3">DSM 13106</strain>
    </source>
</reference>
<dbReference type="Pfam" id="PF00578">
    <property type="entry name" value="AhpC-TSA"/>
    <property type="match status" value="1"/>
</dbReference>
<dbReference type="InterPro" id="IPR013766">
    <property type="entry name" value="Thioredoxin_domain"/>
</dbReference>
<dbReference type="STRING" id="1123281.SAMN02745180_01302"/>
<dbReference type="InterPro" id="IPR036249">
    <property type="entry name" value="Thioredoxin-like_sf"/>
</dbReference>
<dbReference type="PROSITE" id="PS51352">
    <property type="entry name" value="THIOREDOXIN_2"/>
    <property type="match status" value="1"/>
</dbReference>
<dbReference type="InterPro" id="IPR017937">
    <property type="entry name" value="Thioredoxin_CS"/>
</dbReference>
<keyword evidence="2" id="KW-0413">Isomerase</keyword>
<dbReference type="PANTHER" id="PTHR42852">
    <property type="entry name" value="THIOL:DISULFIDE INTERCHANGE PROTEIN DSBE"/>
    <property type="match status" value="1"/>
</dbReference>
<dbReference type="PROSITE" id="PS00194">
    <property type="entry name" value="THIOREDOXIN_1"/>
    <property type="match status" value="1"/>
</dbReference>
<dbReference type="AlphaFoldDB" id="A0A1M5WM01"/>
<keyword evidence="3" id="KW-1185">Reference proteome</keyword>
<proteinExistence type="predicted"/>
<gene>
    <name evidence="2" type="ORF">SAMN02745180_01302</name>
</gene>
<dbReference type="CDD" id="cd02966">
    <property type="entry name" value="TlpA_like_family"/>
    <property type="match status" value="1"/>
</dbReference>
<evidence type="ECO:0000313" key="3">
    <source>
        <dbReference type="Proteomes" id="UP000184389"/>
    </source>
</evidence>
<dbReference type="PANTHER" id="PTHR42852:SF13">
    <property type="entry name" value="PROTEIN DIPZ"/>
    <property type="match status" value="1"/>
</dbReference>
<dbReference type="InterPro" id="IPR050553">
    <property type="entry name" value="Thioredoxin_ResA/DsbE_sf"/>
</dbReference>
<dbReference type="GO" id="GO:0016491">
    <property type="term" value="F:oxidoreductase activity"/>
    <property type="evidence" value="ECO:0007669"/>
    <property type="project" value="InterPro"/>
</dbReference>
<organism evidence="2 3">
    <name type="scientific">Sporanaerobacter acetigenes DSM 13106</name>
    <dbReference type="NCBI Taxonomy" id="1123281"/>
    <lineage>
        <taxon>Bacteria</taxon>
        <taxon>Bacillati</taxon>
        <taxon>Bacillota</taxon>
        <taxon>Tissierellia</taxon>
        <taxon>Tissierellales</taxon>
        <taxon>Sporanaerobacteraceae</taxon>
        <taxon>Sporanaerobacter</taxon>
    </lineage>
</organism>
<evidence type="ECO:0000313" key="2">
    <source>
        <dbReference type="EMBL" id="SHH88536.1"/>
    </source>
</evidence>
<dbReference type="Gene3D" id="3.40.30.10">
    <property type="entry name" value="Glutaredoxin"/>
    <property type="match status" value="1"/>
</dbReference>
<protein>
    <submittedName>
        <fullName evidence="2">Thiol-disulfide isomerase or thioredoxin</fullName>
    </submittedName>
</protein>
<dbReference type="SUPFAM" id="SSF52833">
    <property type="entry name" value="Thioredoxin-like"/>
    <property type="match status" value="1"/>
</dbReference>
<dbReference type="RefSeq" id="WP_072743985.1">
    <property type="nucleotide sequence ID" value="NZ_FQXR01000005.1"/>
</dbReference>